<sequence>MLRDMCQNLSWFNDPLQASFHIYEKFRKGLGFTDSDRHQTGKVLKEKNTGINRLKEKKRNKAKFGQPSKVLVYPRYSLRSIQLALSSSRYVVYVSFSFGTKLGTTPTQGGRQWKAGADGSWQRQLESWGDDPNKHFLVSLARKGLRMF</sequence>
<proteinExistence type="predicted"/>
<reference evidence="1 2" key="1">
    <citation type="submission" date="2020-09" db="EMBL/GenBank/DDBJ databases">
        <title>De no assembly of potato wild relative species, Solanum commersonii.</title>
        <authorList>
            <person name="Cho K."/>
        </authorList>
    </citation>
    <scope>NUCLEOTIDE SEQUENCE [LARGE SCALE GENOMIC DNA]</scope>
    <source>
        <strain evidence="1">LZ3.2</strain>
        <tissue evidence="1">Leaf</tissue>
    </source>
</reference>
<gene>
    <name evidence="1" type="ORF">H5410_017878</name>
</gene>
<keyword evidence="2" id="KW-1185">Reference proteome</keyword>
<dbReference type="EMBL" id="JACXVP010000003">
    <property type="protein sequence ID" value="KAG5618054.1"/>
    <property type="molecule type" value="Genomic_DNA"/>
</dbReference>
<evidence type="ECO:0000313" key="2">
    <source>
        <dbReference type="Proteomes" id="UP000824120"/>
    </source>
</evidence>
<evidence type="ECO:0000313" key="1">
    <source>
        <dbReference type="EMBL" id="KAG5618054.1"/>
    </source>
</evidence>
<accession>A0A9J6A0B3</accession>
<dbReference type="Proteomes" id="UP000824120">
    <property type="component" value="Chromosome 3"/>
</dbReference>
<comment type="caution">
    <text evidence="1">The sequence shown here is derived from an EMBL/GenBank/DDBJ whole genome shotgun (WGS) entry which is preliminary data.</text>
</comment>
<name>A0A9J6A0B3_SOLCO</name>
<dbReference type="AlphaFoldDB" id="A0A9J6A0B3"/>
<protein>
    <submittedName>
        <fullName evidence="1">Uncharacterized protein</fullName>
    </submittedName>
</protein>
<organism evidence="1 2">
    <name type="scientific">Solanum commersonii</name>
    <name type="common">Commerson's wild potato</name>
    <name type="synonym">Commerson's nightshade</name>
    <dbReference type="NCBI Taxonomy" id="4109"/>
    <lineage>
        <taxon>Eukaryota</taxon>
        <taxon>Viridiplantae</taxon>
        <taxon>Streptophyta</taxon>
        <taxon>Embryophyta</taxon>
        <taxon>Tracheophyta</taxon>
        <taxon>Spermatophyta</taxon>
        <taxon>Magnoliopsida</taxon>
        <taxon>eudicotyledons</taxon>
        <taxon>Gunneridae</taxon>
        <taxon>Pentapetalae</taxon>
        <taxon>asterids</taxon>
        <taxon>lamiids</taxon>
        <taxon>Solanales</taxon>
        <taxon>Solanaceae</taxon>
        <taxon>Solanoideae</taxon>
        <taxon>Solaneae</taxon>
        <taxon>Solanum</taxon>
    </lineage>
</organism>